<evidence type="ECO:0000313" key="3">
    <source>
        <dbReference type="Proteomes" id="UP000054375"/>
    </source>
</evidence>
<feature type="compositionally biased region" description="Basic residues" evidence="1">
    <location>
        <begin position="1214"/>
        <end position="1231"/>
    </location>
</feature>
<evidence type="ECO:0008006" key="4">
    <source>
        <dbReference type="Google" id="ProtNLM"/>
    </source>
</evidence>
<dbReference type="InterPro" id="IPR027417">
    <property type="entry name" value="P-loop_NTPase"/>
</dbReference>
<protein>
    <recommendedName>
        <fullName evidence="4">Tetratricopeptide repeat protein</fullName>
    </recommendedName>
</protein>
<comment type="caution">
    <text evidence="2">The sequence shown here is derived from an EMBL/GenBank/DDBJ whole genome shotgun (WGS) entry which is preliminary data.</text>
</comment>
<reference evidence="2 3" key="1">
    <citation type="submission" date="2015-10" db="EMBL/GenBank/DDBJ databases">
        <title>Draft genome sequence of Streptomyces griseorubiginosus DSM 40469, type strain for the species Streptomyces griseorubiginosus.</title>
        <authorList>
            <person name="Ruckert C."/>
            <person name="Winkler A."/>
            <person name="Kalinowski J."/>
            <person name="Kampfer P."/>
            <person name="Glaeser S."/>
        </authorList>
    </citation>
    <scope>NUCLEOTIDE SEQUENCE [LARGE SCALE GENOMIC DNA]</scope>
    <source>
        <strain evidence="2 3">DSM 40469</strain>
    </source>
</reference>
<dbReference type="SMART" id="SM00028">
    <property type="entry name" value="TPR"/>
    <property type="match status" value="4"/>
</dbReference>
<dbReference type="AlphaFoldDB" id="A0A101S1V1"/>
<dbReference type="SUPFAM" id="SSF50494">
    <property type="entry name" value="Trypsin-like serine proteases"/>
    <property type="match status" value="1"/>
</dbReference>
<dbReference type="InterPro" id="IPR009003">
    <property type="entry name" value="Peptidase_S1_PA"/>
</dbReference>
<name>A0A101S1V1_9ACTN</name>
<dbReference type="EMBL" id="LMWV01000016">
    <property type="protein sequence ID" value="KUN65751.1"/>
    <property type="molecule type" value="Genomic_DNA"/>
</dbReference>
<dbReference type="RefSeq" id="WP_062238733.1">
    <property type="nucleotide sequence ID" value="NZ_JBPJFL010000001.1"/>
</dbReference>
<dbReference type="InterPro" id="IPR019734">
    <property type="entry name" value="TPR_rpt"/>
</dbReference>
<sequence>MTGLDAERLVSLSSDGRRGSGYLLTPGLVLTAGHCVGPKGSAVTVRAYGRHEGSYDLSQPHTFRVTARGDAEHDYALLESTADDPFRRALDGPLDEVRLGRLIGEGAVAAQALGFPKSGVEQAGARRLVNPEDVRGRVLPLTGSRRAVRRLNLQIRTGSSSLARGGSLWSGMSGAALFSGDHLIGVITEDRATIEGRLIALPVTAVFGDDGQAEANARLLAAHGEAGPGEVAPGEATPTQRVPLDPVWAGGEILKPAYIPLPPREHWSEADLLESRHGVVPFRGRAGQLRALVDWCEHADDRDGGQSVRLLTGGSTVGKTRLARELCRTMAGRGWVAGFVDPLHVDFTGVCALPESRLLVIDDADAHAGQLHILLAEATERGGHHPLRVLAVAHRGGPWWDAVRRRYEALVDVEDPAPLPPLPEADRADVYRAAYAAFRGWYEESDGNARAAVHAGAGPEGETGTDVVADTDPGVPGLDEPDFGSYLLILIQALVDARTLLHKTHSATSGPPTRSRANALLDYALDVERQRWQASAERQRLPHDPVLLERIVAVSSLAVADGETDGERETEAARRLRLVPDLADEPEWLTRAFARWQHEELAGEGYLRSLQPLRLAERLGAKVIAAFPDIAPRLLDVGGDGPGIPQDATDQARQILNVLHVLQLTAGSDGCRSDGTGEPSAQQRAREALDAALRGHARPLVRLVKQVAATDQDQFASAIGTSLACALNSTLRKESAQEVAAQVLGELDLACPDVLLELATAVAEHAVQHYRQGGGAPTQDNREALARALQRWSLYLASSGLRIQAHEIAGQAVDMYHALHQLSPSEEHEFALAEALKDLADRLVDVGRFEDADLCARDSIRRLEPLFQRNPSRGNAFGLVKALCTLATAAHRIGRQREALQAATEACELIKRLPRAQEGDEHGPDEIQGMKAFALRGLAWQLGASGSVDEAVTTASESVEIYEALRERCPGLWKRDIAEALSVLGAQHAARQEWDESVDRHTEALRRHYDALEREYREAVRPQHALALSRLAEAHLGRARARPAESRQEDLVEALEHVEQALHQYEGMRKEDRWANRVHEAWTSCLEAEVLLALDATGRSQRAAPAIRQTCGRAEAAARRALTLYDELDVRAWQLRFNRARAQAVLAQSYGGRGRPRAKVLRAHEQARDAFARLDAEEPGRAEAELHAIEDTIDSLRQSGPPAQARAQTSVNRSGKRRKRHQPKPRLRGRQGRQGAAGRRKHR</sequence>
<dbReference type="Proteomes" id="UP000054375">
    <property type="component" value="Unassembled WGS sequence"/>
</dbReference>
<dbReference type="SUPFAM" id="SSF52540">
    <property type="entry name" value="P-loop containing nucleoside triphosphate hydrolases"/>
    <property type="match status" value="1"/>
</dbReference>
<keyword evidence="3" id="KW-1185">Reference proteome</keyword>
<gene>
    <name evidence="2" type="ORF">AQJ54_18680</name>
</gene>
<dbReference type="Gene3D" id="1.25.40.10">
    <property type="entry name" value="Tetratricopeptide repeat domain"/>
    <property type="match status" value="2"/>
</dbReference>
<evidence type="ECO:0000313" key="2">
    <source>
        <dbReference type="EMBL" id="KUN65751.1"/>
    </source>
</evidence>
<accession>A0A101S1V1</accession>
<proteinExistence type="predicted"/>
<evidence type="ECO:0000256" key="1">
    <source>
        <dbReference type="SAM" id="MobiDB-lite"/>
    </source>
</evidence>
<feature type="region of interest" description="Disordered" evidence="1">
    <location>
        <begin position="1195"/>
        <end position="1243"/>
    </location>
</feature>
<organism evidence="2 3">
    <name type="scientific">Streptomyces griseorubiginosus</name>
    <dbReference type="NCBI Taxonomy" id="67304"/>
    <lineage>
        <taxon>Bacteria</taxon>
        <taxon>Bacillati</taxon>
        <taxon>Actinomycetota</taxon>
        <taxon>Actinomycetes</taxon>
        <taxon>Kitasatosporales</taxon>
        <taxon>Streptomycetaceae</taxon>
        <taxon>Streptomyces</taxon>
    </lineage>
</organism>
<dbReference type="InterPro" id="IPR011990">
    <property type="entry name" value="TPR-like_helical_dom_sf"/>
</dbReference>
<dbReference type="SUPFAM" id="SSF48452">
    <property type="entry name" value="TPR-like"/>
    <property type="match status" value="1"/>
</dbReference>